<keyword evidence="4" id="KW-0574">Periplasm</keyword>
<dbReference type="CDD" id="cd13585">
    <property type="entry name" value="PBP2_TMBP_like"/>
    <property type="match status" value="1"/>
</dbReference>
<evidence type="ECO:0000256" key="1">
    <source>
        <dbReference type="ARBA" id="ARBA00008520"/>
    </source>
</evidence>
<sequence length="411" mass="44704">MQFTKHGLLAGLAFGTLVAATTVQAQEDVTITVWSIDGANQVGPSDTFSAEFDAMDNGIKVDYRILQFDEIVNETLRAYATGNAPDIVSLDNPDFALFSSRGAFLDITDMAANSDIINPDVYFEGPLNSVSWDGRLYGVGKYTDTIGVFYNKDMFAAAGIENPPQTWAEFEEYARKLSNPDTGVYGATLSARGNEEGTFQFLPVIQMSGGGYENVNTEGARNWLSMVKGMIDDGVLSQDVLSLGQWDSTGTFNSGNAAMAISGPWEIDRMVEDADFDWGVTLLPTFGEGDARSSALGGFNLGIMSTTKHPEEAFKVLEYFVSQDDRLFPEFGYLPTRGDVELPALGIAKKDAALAVFQEQLKYAQPRGPHPEWQKISKAIYDAEQAALTGQMTPDQALSQAQASIDTIIKK</sequence>
<keyword evidence="2" id="KW-0813">Transport</keyword>
<evidence type="ECO:0000256" key="2">
    <source>
        <dbReference type="ARBA" id="ARBA00022448"/>
    </source>
</evidence>
<evidence type="ECO:0000256" key="5">
    <source>
        <dbReference type="SAM" id="SignalP"/>
    </source>
</evidence>
<gene>
    <name evidence="6" type="ORF">ACFOOL_13940</name>
</gene>
<dbReference type="InterPro" id="IPR006059">
    <property type="entry name" value="SBP"/>
</dbReference>
<keyword evidence="7" id="KW-1185">Reference proteome</keyword>
<dbReference type="EMBL" id="JBHRYD010000013">
    <property type="protein sequence ID" value="MFC3705856.1"/>
    <property type="molecule type" value="Genomic_DNA"/>
</dbReference>
<feature type="signal peptide" evidence="5">
    <location>
        <begin position="1"/>
        <end position="25"/>
    </location>
</feature>
<dbReference type="PANTHER" id="PTHR30061">
    <property type="entry name" value="MALTOSE-BINDING PERIPLASMIC PROTEIN"/>
    <property type="match status" value="1"/>
</dbReference>
<evidence type="ECO:0000256" key="4">
    <source>
        <dbReference type="ARBA" id="ARBA00022764"/>
    </source>
</evidence>
<keyword evidence="3 5" id="KW-0732">Signal</keyword>
<accession>A0ABV7X4V1</accession>
<reference evidence="7" key="1">
    <citation type="journal article" date="2019" name="Int. J. Syst. Evol. Microbiol.">
        <title>The Global Catalogue of Microorganisms (GCM) 10K type strain sequencing project: providing services to taxonomists for standard genome sequencing and annotation.</title>
        <authorList>
            <consortium name="The Broad Institute Genomics Platform"/>
            <consortium name="The Broad Institute Genome Sequencing Center for Infectious Disease"/>
            <person name="Wu L."/>
            <person name="Ma J."/>
        </authorList>
    </citation>
    <scope>NUCLEOTIDE SEQUENCE [LARGE SCALE GENOMIC DNA]</scope>
    <source>
        <strain evidence="7">KCTC 42281</strain>
    </source>
</reference>
<protein>
    <submittedName>
        <fullName evidence="6">ABC transporter substrate-binding protein</fullName>
    </submittedName>
</protein>
<dbReference type="Pfam" id="PF01547">
    <property type="entry name" value="SBP_bac_1"/>
    <property type="match status" value="1"/>
</dbReference>
<dbReference type="SUPFAM" id="SSF53850">
    <property type="entry name" value="Periplasmic binding protein-like II"/>
    <property type="match status" value="1"/>
</dbReference>
<organism evidence="6 7">
    <name type="scientific">Devosia honganensis</name>
    <dbReference type="NCBI Taxonomy" id="1610527"/>
    <lineage>
        <taxon>Bacteria</taxon>
        <taxon>Pseudomonadati</taxon>
        <taxon>Pseudomonadota</taxon>
        <taxon>Alphaproteobacteria</taxon>
        <taxon>Hyphomicrobiales</taxon>
        <taxon>Devosiaceae</taxon>
        <taxon>Devosia</taxon>
    </lineage>
</organism>
<evidence type="ECO:0000313" key="7">
    <source>
        <dbReference type="Proteomes" id="UP001595613"/>
    </source>
</evidence>
<proteinExistence type="inferred from homology"/>
<evidence type="ECO:0000313" key="6">
    <source>
        <dbReference type="EMBL" id="MFC3705856.1"/>
    </source>
</evidence>
<dbReference type="RefSeq" id="WP_380097819.1">
    <property type="nucleotide sequence ID" value="NZ_JBHRYD010000013.1"/>
</dbReference>
<dbReference type="PANTHER" id="PTHR30061:SF50">
    <property type="entry name" value="MALTOSE_MALTODEXTRIN-BINDING PERIPLASMIC PROTEIN"/>
    <property type="match status" value="1"/>
</dbReference>
<name>A0ABV7X4V1_9HYPH</name>
<feature type="chain" id="PRO_5046712885" evidence="5">
    <location>
        <begin position="26"/>
        <end position="411"/>
    </location>
</feature>
<comment type="similarity">
    <text evidence="1">Belongs to the bacterial solute-binding protein 1 family.</text>
</comment>
<comment type="caution">
    <text evidence="6">The sequence shown here is derived from an EMBL/GenBank/DDBJ whole genome shotgun (WGS) entry which is preliminary data.</text>
</comment>
<dbReference type="Proteomes" id="UP001595613">
    <property type="component" value="Unassembled WGS sequence"/>
</dbReference>
<evidence type="ECO:0000256" key="3">
    <source>
        <dbReference type="ARBA" id="ARBA00022729"/>
    </source>
</evidence>
<dbReference type="Gene3D" id="3.40.190.10">
    <property type="entry name" value="Periplasmic binding protein-like II"/>
    <property type="match status" value="2"/>
</dbReference>